<dbReference type="CDD" id="cd00086">
    <property type="entry name" value="homeodomain"/>
    <property type="match status" value="1"/>
</dbReference>
<keyword evidence="4 6" id="KW-0371">Homeobox</keyword>
<dbReference type="SUPFAM" id="SSF46689">
    <property type="entry name" value="Homeodomain-like"/>
    <property type="match status" value="1"/>
</dbReference>
<feature type="domain" description="Homeobox" evidence="9">
    <location>
        <begin position="49"/>
        <end position="103"/>
    </location>
</feature>
<dbReference type="Gene3D" id="1.10.10.60">
    <property type="entry name" value="Homeodomain-like"/>
    <property type="match status" value="1"/>
</dbReference>
<keyword evidence="5 6" id="KW-0539">Nucleus</keyword>
<keyword evidence="3 6" id="KW-0238">DNA-binding</keyword>
<evidence type="ECO:0000256" key="6">
    <source>
        <dbReference type="PROSITE-ProRule" id="PRU00108"/>
    </source>
</evidence>
<dbReference type="PANTHER" id="PTHR24341:SF6">
    <property type="entry name" value="HOMEOBOX PROTEIN INVECTED"/>
    <property type="match status" value="1"/>
</dbReference>
<dbReference type="eggNOG" id="ENOG502SI9J">
    <property type="taxonomic scope" value="Eukaryota"/>
</dbReference>
<dbReference type="GO" id="GO:0016586">
    <property type="term" value="C:RSC-type complex"/>
    <property type="evidence" value="ECO:0007669"/>
    <property type="project" value="TreeGrafter"/>
</dbReference>
<reference evidence="10 11" key="1">
    <citation type="journal article" date="2012" name="PLoS Pathog.">
        <title>Diverse lifestyles and strategies of plant pathogenesis encoded in the genomes of eighteen Dothideomycetes fungi.</title>
        <authorList>
            <person name="Ohm R.A."/>
            <person name="Feau N."/>
            <person name="Henrissat B."/>
            <person name="Schoch C.L."/>
            <person name="Horwitz B.A."/>
            <person name="Barry K.W."/>
            <person name="Condon B.J."/>
            <person name="Copeland A.C."/>
            <person name="Dhillon B."/>
            <person name="Glaser F."/>
            <person name="Hesse C.N."/>
            <person name="Kosti I."/>
            <person name="LaButti K."/>
            <person name="Lindquist E.A."/>
            <person name="Lucas S."/>
            <person name="Salamov A.A."/>
            <person name="Bradshaw R.E."/>
            <person name="Ciuffetti L."/>
            <person name="Hamelin R.C."/>
            <person name="Kema G.H.J."/>
            <person name="Lawrence C."/>
            <person name="Scott J.A."/>
            <person name="Spatafora J.W."/>
            <person name="Turgeon B.G."/>
            <person name="de Wit P.J.G.M."/>
            <person name="Zhong S."/>
            <person name="Goodwin S.B."/>
            <person name="Grigoriev I.V."/>
        </authorList>
    </citation>
    <scope>NUCLEOTIDE SEQUENCE [LARGE SCALE GENOMIC DNA]</scope>
    <source>
        <strain evidence="10 11">UAMH 10762</strain>
    </source>
</reference>
<evidence type="ECO:0000256" key="4">
    <source>
        <dbReference type="ARBA" id="ARBA00023155"/>
    </source>
</evidence>
<dbReference type="OMA" id="TGWTEDP"/>
<comment type="similarity">
    <text evidence="2">Belongs to the engrailed homeobox family.</text>
</comment>
<dbReference type="PANTHER" id="PTHR24341">
    <property type="entry name" value="HOMEOBOX PROTEIN ENGRAILED"/>
    <property type="match status" value="1"/>
</dbReference>
<keyword evidence="11" id="KW-1185">Reference proteome</keyword>
<feature type="compositionally biased region" description="Low complexity" evidence="8">
    <location>
        <begin position="288"/>
        <end position="309"/>
    </location>
</feature>
<dbReference type="InterPro" id="IPR017970">
    <property type="entry name" value="Homeobox_CS"/>
</dbReference>
<dbReference type="GO" id="GO:0000981">
    <property type="term" value="F:DNA-binding transcription factor activity, RNA polymerase II-specific"/>
    <property type="evidence" value="ECO:0007669"/>
    <property type="project" value="InterPro"/>
</dbReference>
<dbReference type="SMART" id="SM00389">
    <property type="entry name" value="HOX"/>
    <property type="match status" value="1"/>
</dbReference>
<dbReference type="PROSITE" id="PS00027">
    <property type="entry name" value="HOMEOBOX_1"/>
    <property type="match status" value="1"/>
</dbReference>
<dbReference type="EMBL" id="KB445550">
    <property type="protein sequence ID" value="EMD00854.1"/>
    <property type="molecule type" value="Genomic_DNA"/>
</dbReference>
<feature type="compositionally biased region" description="Polar residues" evidence="8">
    <location>
        <begin position="310"/>
        <end position="337"/>
    </location>
</feature>
<dbReference type="InterPro" id="IPR001356">
    <property type="entry name" value="HD"/>
</dbReference>
<evidence type="ECO:0000256" key="8">
    <source>
        <dbReference type="SAM" id="MobiDB-lite"/>
    </source>
</evidence>
<proteinExistence type="inferred from homology"/>
<accession>M2N9I9</accession>
<sequence length="849" mass="92420">MDDRCGYAGLPDDTDPSRPHGRTSSAGELQPAAYGYHEGMQIPLTCDIKPRLTKEQHDVLEKHYQQQSKPSTTTKRGFAEKLGVSLEKINNWFQNRRAKTKQDQKKAADAQNLFLSQQQRQMTFSSDSDTSSGLPASDYFAMSDGLGITGTPYVGQYVNDFDEVAPHIATGRQYAQPQTMQQYPQNEMFDSPQDLNRRTLTQESFDALANGGTLLNGSVGFNGLPNGFDNQGYLAQYFPELHHGTVKQQDAPVTTADMAMSISSHDSSIPFSLSERSMSMFHSTAGPSNNSSTSLASSDWTDSRSSSVSGNQSEDPFHQMTPSQHVSTTVPPWQPGQSKPVDFNQLKQEFGELEKARTSPSSYHAHEQPLAWPADDAYARRDSQTTAMLAHSMSNVGLHTPQPSQHSTFKTPAPPANIAARRQRARPAPLGLNAMRSASYSALPQPVSPGQLPHSSLTPGQPGLRRIRSSNAFNGVAQGRVQKPLVGSAQRSPLAWTFTDAMSSPKAIRHSSLQSTGSLAPPTPLSPGEFSHADHSRAHPGWQVSLPTKREPSISESEFEHGVPYMPSASMPLQNVSSPPHTPMFHQHGSLQHRIGGDLMSESTPPQSAPASQQYFPANGFAIQQTPLQHMRSATPQMQAFVPPQEQYFMNANAAEQPFAVPNPSMSMNQPSMAVPHSTASGMPVHYPHIPVISHATNDIPMVPTTHVMQHTSPAQSHQLQAHLHQQPPLLPQHHAAQPPQGHSFENMVGVFPTVAPAPVVQVTAQVPKQSQPQQQPSELFVHEYSPPAELKRAAIPRKLVEAAQQHKNYIFSNQTATSFEEKARSRAKAAAGADNTASTSTGSSSPCE</sequence>
<dbReference type="GeneID" id="19110884"/>
<evidence type="ECO:0000256" key="2">
    <source>
        <dbReference type="ARBA" id="ARBA00010896"/>
    </source>
</evidence>
<feature type="region of interest" description="Disordered" evidence="8">
    <location>
        <begin position="811"/>
        <end position="849"/>
    </location>
</feature>
<evidence type="ECO:0000313" key="10">
    <source>
        <dbReference type="EMBL" id="EMD00854.1"/>
    </source>
</evidence>
<evidence type="ECO:0000313" key="11">
    <source>
        <dbReference type="Proteomes" id="UP000011761"/>
    </source>
</evidence>
<evidence type="ECO:0000256" key="1">
    <source>
        <dbReference type="ARBA" id="ARBA00004123"/>
    </source>
</evidence>
<feature type="compositionally biased region" description="Polar residues" evidence="8">
    <location>
        <begin position="836"/>
        <end position="849"/>
    </location>
</feature>
<evidence type="ECO:0000256" key="7">
    <source>
        <dbReference type="RuleBase" id="RU000682"/>
    </source>
</evidence>
<name>M2N9I9_BAUPA</name>
<feature type="region of interest" description="Disordered" evidence="8">
    <location>
        <begin position="282"/>
        <end position="341"/>
    </location>
</feature>
<evidence type="ECO:0000259" key="9">
    <source>
        <dbReference type="PROSITE" id="PS50071"/>
    </source>
</evidence>
<dbReference type="AlphaFoldDB" id="M2N9I9"/>
<organism evidence="10 11">
    <name type="scientific">Baudoinia panamericana (strain UAMH 10762)</name>
    <name type="common">Angels' share fungus</name>
    <name type="synonym">Baudoinia compniacensis (strain UAMH 10762)</name>
    <dbReference type="NCBI Taxonomy" id="717646"/>
    <lineage>
        <taxon>Eukaryota</taxon>
        <taxon>Fungi</taxon>
        <taxon>Dikarya</taxon>
        <taxon>Ascomycota</taxon>
        <taxon>Pezizomycotina</taxon>
        <taxon>Dothideomycetes</taxon>
        <taxon>Dothideomycetidae</taxon>
        <taxon>Mycosphaerellales</taxon>
        <taxon>Teratosphaeriaceae</taxon>
        <taxon>Baudoinia</taxon>
    </lineage>
</organism>
<dbReference type="STRING" id="717646.M2N9I9"/>
<dbReference type="InterPro" id="IPR009057">
    <property type="entry name" value="Homeodomain-like_sf"/>
</dbReference>
<dbReference type="InterPro" id="IPR050720">
    <property type="entry name" value="Engrailed_Homeobox_TFs"/>
</dbReference>
<comment type="subcellular location">
    <subcellularLocation>
        <location evidence="1 6 7">Nucleus</location>
    </subcellularLocation>
</comment>
<dbReference type="OrthoDB" id="6159439at2759"/>
<gene>
    <name evidence="10" type="ORF">BAUCODRAFT_29233</name>
</gene>
<dbReference type="Pfam" id="PF00046">
    <property type="entry name" value="Homeodomain"/>
    <property type="match status" value="1"/>
</dbReference>
<dbReference type="GO" id="GO:0003677">
    <property type="term" value="F:DNA binding"/>
    <property type="evidence" value="ECO:0007669"/>
    <property type="project" value="UniProtKB-UniRule"/>
</dbReference>
<dbReference type="HOGENOM" id="CLU_335854_0_0_1"/>
<feature type="DNA-binding region" description="Homeobox" evidence="6">
    <location>
        <begin position="51"/>
        <end position="104"/>
    </location>
</feature>
<dbReference type="PROSITE" id="PS50071">
    <property type="entry name" value="HOMEOBOX_2"/>
    <property type="match status" value="1"/>
</dbReference>
<evidence type="ECO:0000256" key="3">
    <source>
        <dbReference type="ARBA" id="ARBA00023125"/>
    </source>
</evidence>
<protein>
    <recommendedName>
        <fullName evidence="9">Homeobox domain-containing protein</fullName>
    </recommendedName>
</protein>
<dbReference type="Proteomes" id="UP000011761">
    <property type="component" value="Unassembled WGS sequence"/>
</dbReference>
<feature type="region of interest" description="Disordered" evidence="8">
    <location>
        <begin position="507"/>
        <end position="548"/>
    </location>
</feature>
<dbReference type="KEGG" id="bcom:BAUCODRAFT_29233"/>
<feature type="region of interest" description="Disordered" evidence="8">
    <location>
        <begin position="1"/>
        <end position="30"/>
    </location>
</feature>
<evidence type="ECO:0000256" key="5">
    <source>
        <dbReference type="ARBA" id="ARBA00023242"/>
    </source>
</evidence>
<dbReference type="RefSeq" id="XP_007672038.1">
    <property type="nucleotide sequence ID" value="XM_007673848.1"/>
</dbReference>